<dbReference type="Proteomes" id="UP000295718">
    <property type="component" value="Unassembled WGS sequence"/>
</dbReference>
<feature type="transmembrane region" description="Helical" evidence="1">
    <location>
        <begin position="21"/>
        <end position="44"/>
    </location>
</feature>
<evidence type="ECO:0000256" key="1">
    <source>
        <dbReference type="SAM" id="Phobius"/>
    </source>
</evidence>
<dbReference type="AlphaFoldDB" id="A0A4R1R6N2"/>
<keyword evidence="1" id="KW-1133">Transmembrane helix</keyword>
<name>A0A4R1R6N2_9FIRM</name>
<protein>
    <submittedName>
        <fullName evidence="2">Uncharacterized protein</fullName>
    </submittedName>
</protein>
<dbReference type="STRING" id="1469948.GCA_000732725_02512"/>
<dbReference type="EMBL" id="SLUO01000001">
    <property type="protein sequence ID" value="TCL61160.1"/>
    <property type="molecule type" value="Genomic_DNA"/>
</dbReference>
<evidence type="ECO:0000313" key="2">
    <source>
        <dbReference type="EMBL" id="TCL61160.1"/>
    </source>
</evidence>
<evidence type="ECO:0000313" key="3">
    <source>
        <dbReference type="Proteomes" id="UP000295718"/>
    </source>
</evidence>
<gene>
    <name evidence="2" type="ORF">EDD76_101257</name>
</gene>
<proteinExistence type="predicted"/>
<keyword evidence="3" id="KW-1185">Reference proteome</keyword>
<feature type="transmembrane region" description="Helical" evidence="1">
    <location>
        <begin position="77"/>
        <end position="102"/>
    </location>
</feature>
<reference evidence="2 3" key="1">
    <citation type="submission" date="2019-03" db="EMBL/GenBank/DDBJ databases">
        <title>Genomic Encyclopedia of Type Strains, Phase IV (KMG-IV): sequencing the most valuable type-strain genomes for metagenomic binning, comparative biology and taxonomic classification.</title>
        <authorList>
            <person name="Goeker M."/>
        </authorList>
    </citation>
    <scope>NUCLEOTIDE SEQUENCE [LARGE SCALE GENOMIC DNA]</scope>
    <source>
        <strain evidence="2 3">DSM 100556</strain>
    </source>
</reference>
<accession>A0A4R1R6N2</accession>
<dbReference type="OrthoDB" id="2830912at2"/>
<feature type="transmembrane region" description="Helical" evidence="1">
    <location>
        <begin position="114"/>
        <end position="133"/>
    </location>
</feature>
<keyword evidence="1" id="KW-0472">Membrane</keyword>
<dbReference type="RefSeq" id="WP_031391190.1">
    <property type="nucleotide sequence ID" value="NZ_JPNB01000002.1"/>
</dbReference>
<organism evidence="2 3">
    <name type="scientific">Kineothrix alysoides</name>
    <dbReference type="NCBI Taxonomy" id="1469948"/>
    <lineage>
        <taxon>Bacteria</taxon>
        <taxon>Bacillati</taxon>
        <taxon>Bacillota</taxon>
        <taxon>Clostridia</taxon>
        <taxon>Lachnospirales</taxon>
        <taxon>Lachnospiraceae</taxon>
        <taxon>Kineothrix</taxon>
    </lineage>
</organism>
<dbReference type="Pfam" id="PF06691">
    <property type="entry name" value="DUF1189"/>
    <property type="match status" value="1"/>
</dbReference>
<feature type="transmembrane region" description="Helical" evidence="1">
    <location>
        <begin position="139"/>
        <end position="158"/>
    </location>
</feature>
<comment type="caution">
    <text evidence="2">The sequence shown here is derived from an EMBL/GenBank/DDBJ whole genome shotgun (WGS) entry which is preliminary data.</text>
</comment>
<dbReference type="InterPro" id="IPR009574">
    <property type="entry name" value="DUF1189"/>
</dbReference>
<sequence length="195" mass="21547">MEDKIRAFLKRRFLFSGIFEARTVGNGAGILQCVFVGMILAFSLSLEMHRLDADAVALAFPGLTREGYQMLSAALGILIYPLTIVLNLIFTAMVSGMAMMLNYGAVCRFSYGQFFRFISYAATVPAILASAIGAVLSVAFVYLVYNFGSVLFALFIFMRKQNRLTEEFVRGGLEEERIILAESAKKAADRSRISS</sequence>
<keyword evidence="1" id="KW-0812">Transmembrane</keyword>